<gene>
    <name evidence="5" type="ORF">Nepgr_024116</name>
</gene>
<proteinExistence type="predicted"/>
<keyword evidence="1" id="KW-0547">Nucleotide-binding</keyword>
<dbReference type="GO" id="GO:0003724">
    <property type="term" value="F:RNA helicase activity"/>
    <property type="evidence" value="ECO:0007669"/>
    <property type="project" value="TreeGrafter"/>
</dbReference>
<dbReference type="InterPro" id="IPR050079">
    <property type="entry name" value="DEAD_box_RNA_helicase"/>
</dbReference>
<protein>
    <submittedName>
        <fullName evidence="5">Uncharacterized protein</fullName>
    </submittedName>
</protein>
<dbReference type="PANTHER" id="PTHR47959:SF1">
    <property type="entry name" value="ATP-DEPENDENT RNA HELICASE DBPA"/>
    <property type="match status" value="1"/>
</dbReference>
<reference evidence="5" key="1">
    <citation type="submission" date="2023-05" db="EMBL/GenBank/DDBJ databases">
        <title>Nepenthes gracilis genome sequencing.</title>
        <authorList>
            <person name="Fukushima K."/>
        </authorList>
    </citation>
    <scope>NUCLEOTIDE SEQUENCE</scope>
    <source>
        <strain evidence="5">SING2019-196</strain>
    </source>
</reference>
<keyword evidence="2" id="KW-0378">Hydrolase</keyword>
<accession>A0AAD3XYH2</accession>
<keyword evidence="4" id="KW-0067">ATP-binding</keyword>
<evidence type="ECO:0000256" key="4">
    <source>
        <dbReference type="ARBA" id="ARBA00022840"/>
    </source>
</evidence>
<dbReference type="Gene3D" id="3.40.50.300">
    <property type="entry name" value="P-loop containing nucleotide triphosphate hydrolases"/>
    <property type="match status" value="1"/>
</dbReference>
<dbReference type="Proteomes" id="UP001279734">
    <property type="component" value="Unassembled WGS sequence"/>
</dbReference>
<sequence>MPPLCKLKGIRNEASFVVNCLGMQDVEVIVGKFPSTRQSLLFPATMPDWVKKVARRYLDNPVTIALVGDQEKKLAEGIKLYAIPITASSKHGPGVYAFS</sequence>
<evidence type="ECO:0000313" key="6">
    <source>
        <dbReference type="Proteomes" id="UP001279734"/>
    </source>
</evidence>
<evidence type="ECO:0000313" key="5">
    <source>
        <dbReference type="EMBL" id="GMH22273.1"/>
    </source>
</evidence>
<keyword evidence="6" id="KW-1185">Reference proteome</keyword>
<dbReference type="GO" id="GO:0005524">
    <property type="term" value="F:ATP binding"/>
    <property type="evidence" value="ECO:0007669"/>
    <property type="project" value="UniProtKB-KW"/>
</dbReference>
<dbReference type="InterPro" id="IPR027417">
    <property type="entry name" value="P-loop_NTPase"/>
</dbReference>
<dbReference type="SUPFAM" id="SSF52540">
    <property type="entry name" value="P-loop containing nucleoside triphosphate hydrolases"/>
    <property type="match status" value="1"/>
</dbReference>
<evidence type="ECO:0000256" key="2">
    <source>
        <dbReference type="ARBA" id="ARBA00022801"/>
    </source>
</evidence>
<dbReference type="PANTHER" id="PTHR47959">
    <property type="entry name" value="ATP-DEPENDENT RNA HELICASE RHLE-RELATED"/>
    <property type="match status" value="1"/>
</dbReference>
<keyword evidence="3" id="KW-0347">Helicase</keyword>
<organism evidence="5 6">
    <name type="scientific">Nepenthes gracilis</name>
    <name type="common">Slender pitcher plant</name>
    <dbReference type="NCBI Taxonomy" id="150966"/>
    <lineage>
        <taxon>Eukaryota</taxon>
        <taxon>Viridiplantae</taxon>
        <taxon>Streptophyta</taxon>
        <taxon>Embryophyta</taxon>
        <taxon>Tracheophyta</taxon>
        <taxon>Spermatophyta</taxon>
        <taxon>Magnoliopsida</taxon>
        <taxon>eudicotyledons</taxon>
        <taxon>Gunneridae</taxon>
        <taxon>Pentapetalae</taxon>
        <taxon>Caryophyllales</taxon>
        <taxon>Nepenthaceae</taxon>
        <taxon>Nepenthes</taxon>
    </lineage>
</organism>
<dbReference type="EMBL" id="BSYO01000024">
    <property type="protein sequence ID" value="GMH22273.1"/>
    <property type="molecule type" value="Genomic_DNA"/>
</dbReference>
<evidence type="ECO:0000256" key="1">
    <source>
        <dbReference type="ARBA" id="ARBA00022741"/>
    </source>
</evidence>
<comment type="caution">
    <text evidence="5">The sequence shown here is derived from an EMBL/GenBank/DDBJ whole genome shotgun (WGS) entry which is preliminary data.</text>
</comment>
<dbReference type="AlphaFoldDB" id="A0AAD3XYH2"/>
<dbReference type="GO" id="GO:0016787">
    <property type="term" value="F:hydrolase activity"/>
    <property type="evidence" value="ECO:0007669"/>
    <property type="project" value="UniProtKB-KW"/>
</dbReference>
<name>A0AAD3XYH2_NEPGR</name>
<evidence type="ECO:0000256" key="3">
    <source>
        <dbReference type="ARBA" id="ARBA00022806"/>
    </source>
</evidence>
<dbReference type="GO" id="GO:0005829">
    <property type="term" value="C:cytosol"/>
    <property type="evidence" value="ECO:0007669"/>
    <property type="project" value="TreeGrafter"/>
</dbReference>